<proteinExistence type="predicted"/>
<keyword evidence="2" id="KW-1185">Reference proteome</keyword>
<evidence type="ECO:0000313" key="2">
    <source>
        <dbReference type="Proteomes" id="UP001590950"/>
    </source>
</evidence>
<reference evidence="1 2" key="1">
    <citation type="submission" date="2024-09" db="EMBL/GenBank/DDBJ databases">
        <title>Rethinking Asexuality: The Enigmatic Case of Functional Sexual Genes in Lepraria (Stereocaulaceae).</title>
        <authorList>
            <person name="Doellman M."/>
            <person name="Sun Y."/>
            <person name="Barcenas-Pena A."/>
            <person name="Lumbsch H.T."/>
            <person name="Grewe F."/>
        </authorList>
    </citation>
    <scope>NUCLEOTIDE SEQUENCE [LARGE SCALE GENOMIC DNA]</scope>
    <source>
        <strain evidence="1 2">Mercado 3170</strain>
    </source>
</reference>
<evidence type="ECO:0000313" key="1">
    <source>
        <dbReference type="EMBL" id="KAL2047629.1"/>
    </source>
</evidence>
<accession>A0ABR4ASK2</accession>
<name>A0ABR4ASK2_9LECA</name>
<dbReference type="EMBL" id="JBEFKJ010000002">
    <property type="protein sequence ID" value="KAL2047629.1"/>
    <property type="molecule type" value="Genomic_DNA"/>
</dbReference>
<organism evidence="1 2">
    <name type="scientific">Stereocaulon virgatum</name>
    <dbReference type="NCBI Taxonomy" id="373712"/>
    <lineage>
        <taxon>Eukaryota</taxon>
        <taxon>Fungi</taxon>
        <taxon>Dikarya</taxon>
        <taxon>Ascomycota</taxon>
        <taxon>Pezizomycotina</taxon>
        <taxon>Lecanoromycetes</taxon>
        <taxon>OSLEUM clade</taxon>
        <taxon>Lecanoromycetidae</taxon>
        <taxon>Lecanorales</taxon>
        <taxon>Lecanorineae</taxon>
        <taxon>Stereocaulaceae</taxon>
        <taxon>Stereocaulon</taxon>
    </lineage>
</organism>
<comment type="caution">
    <text evidence="1">The sequence shown here is derived from an EMBL/GenBank/DDBJ whole genome shotgun (WGS) entry which is preliminary data.</text>
</comment>
<sequence length="88" mass="9822">MGCPVGNFMTIDEYQTQLLKAGYEEDNIEIRDISEQIFAGLANNIEKRDAELKMYLGGGMAAYKAFGWILKWWASSGVIRGCIVVAKI</sequence>
<gene>
    <name evidence="1" type="ORF">N7G274_000671</name>
</gene>
<dbReference type="Proteomes" id="UP001590950">
    <property type="component" value="Unassembled WGS sequence"/>
</dbReference>
<protein>
    <submittedName>
        <fullName evidence="1">Uncharacterized protein</fullName>
    </submittedName>
</protein>